<protein>
    <submittedName>
        <fullName evidence="4">UspA domain-containing protein</fullName>
    </submittedName>
</protein>
<comment type="similarity">
    <text evidence="1">Belongs to the universal stress protein A family.</text>
</comment>
<dbReference type="EMBL" id="CP002839">
    <property type="protein sequence ID" value="AEH35543.1"/>
    <property type="molecule type" value="Genomic_DNA"/>
</dbReference>
<accession>F8D7T8</accession>
<evidence type="ECO:0000256" key="1">
    <source>
        <dbReference type="ARBA" id="ARBA00008791"/>
    </source>
</evidence>
<dbReference type="eggNOG" id="arCOG02053">
    <property type="taxonomic scope" value="Archaea"/>
</dbReference>
<dbReference type="PRINTS" id="PR01438">
    <property type="entry name" value="UNVRSLSTRESS"/>
</dbReference>
<organism evidence="4 5">
    <name type="scientific">Halopiger xanaduensis (strain DSM 18323 / JCM 14033 / SH-6)</name>
    <dbReference type="NCBI Taxonomy" id="797210"/>
    <lineage>
        <taxon>Archaea</taxon>
        <taxon>Methanobacteriati</taxon>
        <taxon>Methanobacteriota</taxon>
        <taxon>Stenosarchaea group</taxon>
        <taxon>Halobacteria</taxon>
        <taxon>Halobacteriales</taxon>
        <taxon>Natrialbaceae</taxon>
        <taxon>Halopiger</taxon>
    </lineage>
</organism>
<dbReference type="InterPro" id="IPR014729">
    <property type="entry name" value="Rossmann-like_a/b/a_fold"/>
</dbReference>
<feature type="region of interest" description="Disordered" evidence="2">
    <location>
        <begin position="198"/>
        <end position="218"/>
    </location>
</feature>
<dbReference type="SUPFAM" id="SSF52402">
    <property type="entry name" value="Adenine nucleotide alpha hydrolases-like"/>
    <property type="match status" value="1"/>
</dbReference>
<dbReference type="PANTHER" id="PTHR46268:SF24">
    <property type="entry name" value="UNIVERSAL STRESS PROTEIN"/>
    <property type="match status" value="1"/>
</dbReference>
<dbReference type="KEGG" id="hxa:Halxa_0906"/>
<evidence type="ECO:0000256" key="2">
    <source>
        <dbReference type="SAM" id="MobiDB-lite"/>
    </source>
</evidence>
<keyword evidence="5" id="KW-1185">Reference proteome</keyword>
<dbReference type="InterPro" id="IPR006016">
    <property type="entry name" value="UspA"/>
</dbReference>
<dbReference type="AlphaFoldDB" id="F8D7T8"/>
<dbReference type="STRING" id="797210.Halxa_0906"/>
<evidence type="ECO:0000313" key="4">
    <source>
        <dbReference type="EMBL" id="AEH35543.1"/>
    </source>
</evidence>
<name>F8D7T8_HALXS</name>
<reference evidence="4 5" key="1">
    <citation type="journal article" date="2012" name="Stand. Genomic Sci.">
        <title>Complete genome sequence of Halopiger xanaduensis type strain (SH-6(T)).</title>
        <authorList>
            <person name="Anderson I."/>
            <person name="Tindall B.J."/>
            <person name="Rohde M."/>
            <person name="Lucas S."/>
            <person name="Han J."/>
            <person name="Lapidus A."/>
            <person name="Cheng J.F."/>
            <person name="Goodwin L."/>
            <person name="Pitluck S."/>
            <person name="Peters L."/>
            <person name="Pati A."/>
            <person name="Mikhailova N."/>
            <person name="Pagani I."/>
            <person name="Teshima H."/>
            <person name="Han C."/>
            <person name="Tapia R."/>
            <person name="Land M."/>
            <person name="Woyke T."/>
            <person name="Klenk H.P."/>
            <person name="Kyrpides N."/>
            <person name="Ivanova N."/>
        </authorList>
    </citation>
    <scope>NUCLEOTIDE SEQUENCE [LARGE SCALE GENOMIC DNA]</scope>
    <source>
        <strain evidence="5">DSM 18323 / JCM 14033 / SH-6</strain>
    </source>
</reference>
<gene>
    <name evidence="4" type="ordered locus">Halxa_0906</name>
</gene>
<feature type="region of interest" description="Disordered" evidence="2">
    <location>
        <begin position="1"/>
        <end position="60"/>
    </location>
</feature>
<feature type="domain" description="UspA" evidence="3">
    <location>
        <begin position="54"/>
        <end position="191"/>
    </location>
</feature>
<dbReference type="Proteomes" id="UP000006794">
    <property type="component" value="Chromosome"/>
</dbReference>
<evidence type="ECO:0000313" key="5">
    <source>
        <dbReference type="Proteomes" id="UP000006794"/>
    </source>
</evidence>
<dbReference type="HOGENOM" id="CLU_1264557_0_0_2"/>
<dbReference type="InterPro" id="IPR006015">
    <property type="entry name" value="Universal_stress_UspA"/>
</dbReference>
<feature type="compositionally biased region" description="Basic and acidic residues" evidence="2">
    <location>
        <begin position="19"/>
        <end position="33"/>
    </location>
</feature>
<evidence type="ECO:0000259" key="3">
    <source>
        <dbReference type="Pfam" id="PF00582"/>
    </source>
</evidence>
<proteinExistence type="inferred from homology"/>
<dbReference type="Gene3D" id="3.40.50.620">
    <property type="entry name" value="HUPs"/>
    <property type="match status" value="1"/>
</dbReference>
<dbReference type="PANTHER" id="PTHR46268">
    <property type="entry name" value="STRESS RESPONSE PROTEIN NHAX"/>
    <property type="match status" value="1"/>
</dbReference>
<dbReference type="Pfam" id="PF00582">
    <property type="entry name" value="Usp"/>
    <property type="match status" value="1"/>
</dbReference>
<dbReference type="CDD" id="cd00293">
    <property type="entry name" value="USP-like"/>
    <property type="match status" value="1"/>
</dbReference>
<sequence length="218" mass="23209">MPSGNMASKDEPTAADALRAADDPREHARELVRNGEQNRPSQRDRRRPATGPSRVLVPFDGSDPSCGALEAAFKLFPDAAVTALTIVDDSTISYVRSPSSDPNASAEGELLRGLPSELERATEIAERRDERIQTAGRIGSATRGILEYVEREAVDHVVIGSLCRTGIARLLRGSVAETVVRHSSVPVTVIPASSVGGEIVSRGSDGGSGNREIEGDRR</sequence>